<dbReference type="SUPFAM" id="SSF53756">
    <property type="entry name" value="UDP-Glycosyltransferase/glycogen phosphorylase"/>
    <property type="match status" value="1"/>
</dbReference>
<evidence type="ECO:0000313" key="3">
    <source>
        <dbReference type="Proteomes" id="UP000238479"/>
    </source>
</evidence>
<dbReference type="STRING" id="74649.A0A2P6RC42"/>
<evidence type="ECO:0000313" key="2">
    <source>
        <dbReference type="EMBL" id="PRQ43995.1"/>
    </source>
</evidence>
<organism evidence="2 3">
    <name type="scientific">Rosa chinensis</name>
    <name type="common">China rose</name>
    <dbReference type="NCBI Taxonomy" id="74649"/>
    <lineage>
        <taxon>Eukaryota</taxon>
        <taxon>Viridiplantae</taxon>
        <taxon>Streptophyta</taxon>
        <taxon>Embryophyta</taxon>
        <taxon>Tracheophyta</taxon>
        <taxon>Spermatophyta</taxon>
        <taxon>Magnoliopsida</taxon>
        <taxon>eudicotyledons</taxon>
        <taxon>Gunneridae</taxon>
        <taxon>Pentapetalae</taxon>
        <taxon>rosids</taxon>
        <taxon>fabids</taxon>
        <taxon>Rosales</taxon>
        <taxon>Rosaceae</taxon>
        <taxon>Rosoideae</taxon>
        <taxon>Rosoideae incertae sedis</taxon>
        <taxon>Rosa</taxon>
    </lineage>
</organism>
<dbReference type="PANTHER" id="PTHR48046:SF1">
    <property type="entry name" value="GLYCOSYLTRANSFERASE-RELATED"/>
    <property type="match status" value="1"/>
</dbReference>
<proteinExistence type="predicted"/>
<dbReference type="Proteomes" id="UP000238479">
    <property type="component" value="Chromosome 3"/>
</dbReference>
<name>A0A2P6RC42_ROSCH</name>
<dbReference type="Gramene" id="PRQ43995">
    <property type="protein sequence ID" value="PRQ43995"/>
    <property type="gene ID" value="RchiOBHm_Chr3g0474321"/>
</dbReference>
<dbReference type="PANTHER" id="PTHR48046">
    <property type="entry name" value="UDP-GLYCOSYLTRANSFERASE 72E1"/>
    <property type="match status" value="1"/>
</dbReference>
<dbReference type="OMA" id="LLLMIDC"/>
<accession>A0A2P6RC42</accession>
<dbReference type="GO" id="GO:0016757">
    <property type="term" value="F:glycosyltransferase activity"/>
    <property type="evidence" value="ECO:0007669"/>
    <property type="project" value="UniProtKB-KW"/>
</dbReference>
<gene>
    <name evidence="2" type="ORF">RchiOBHm_Chr3g0474321</name>
</gene>
<dbReference type="AlphaFoldDB" id="A0A2P6RC42"/>
<sequence length="91" mass="10271">MVAWPLYAEQHLNRNVLVNDMKMAIDVEQREEDGFVTRDEVEIRVTELMESENGRELKERSLKIGEMALGALGDLGSSISALLLMIDCLGY</sequence>
<comment type="caution">
    <text evidence="2">The sequence shown here is derived from an EMBL/GenBank/DDBJ whole genome shotgun (WGS) entry which is preliminary data.</text>
</comment>
<keyword evidence="3" id="KW-1185">Reference proteome</keyword>
<dbReference type="Gene3D" id="3.40.50.2000">
    <property type="entry name" value="Glycogen Phosphorylase B"/>
    <property type="match status" value="1"/>
</dbReference>
<protein>
    <submittedName>
        <fullName evidence="2">Putative UDP-glucuronosyl/UDP-glucosyltransferase</fullName>
    </submittedName>
</protein>
<dbReference type="EMBL" id="PDCK01000041">
    <property type="protein sequence ID" value="PRQ43995.1"/>
    <property type="molecule type" value="Genomic_DNA"/>
</dbReference>
<evidence type="ECO:0000256" key="1">
    <source>
        <dbReference type="ARBA" id="ARBA00022676"/>
    </source>
</evidence>
<keyword evidence="2" id="KW-0808">Transferase</keyword>
<reference evidence="2 3" key="1">
    <citation type="journal article" date="2018" name="Nat. Genet.">
        <title>The Rosa genome provides new insights in the design of modern roses.</title>
        <authorList>
            <person name="Bendahmane M."/>
        </authorList>
    </citation>
    <scope>NUCLEOTIDE SEQUENCE [LARGE SCALE GENOMIC DNA]</scope>
    <source>
        <strain evidence="3">cv. Old Blush</strain>
    </source>
</reference>
<keyword evidence="1" id="KW-0328">Glycosyltransferase</keyword>